<dbReference type="InterPro" id="IPR045609">
    <property type="entry name" value="DUF6451"/>
</dbReference>
<evidence type="ECO:0000313" key="1">
    <source>
        <dbReference type="EMBL" id="VDO81596.1"/>
    </source>
</evidence>
<protein>
    <submittedName>
        <fullName evidence="1">Uncharacterized protein</fullName>
    </submittedName>
</protein>
<dbReference type="Proteomes" id="UP000277204">
    <property type="component" value="Unassembled WGS sequence"/>
</dbReference>
<gene>
    <name evidence="1" type="ORF">SMRZ_LOCUS8471</name>
</gene>
<dbReference type="Pfam" id="PF20049">
    <property type="entry name" value="DUF6451"/>
    <property type="match status" value="1"/>
</dbReference>
<organism evidence="1 2">
    <name type="scientific">Schistosoma margrebowiei</name>
    <dbReference type="NCBI Taxonomy" id="48269"/>
    <lineage>
        <taxon>Eukaryota</taxon>
        <taxon>Metazoa</taxon>
        <taxon>Spiralia</taxon>
        <taxon>Lophotrochozoa</taxon>
        <taxon>Platyhelminthes</taxon>
        <taxon>Trematoda</taxon>
        <taxon>Digenea</taxon>
        <taxon>Strigeidida</taxon>
        <taxon>Schistosomatoidea</taxon>
        <taxon>Schistosomatidae</taxon>
        <taxon>Schistosoma</taxon>
    </lineage>
</organism>
<name>A0A183LXE6_9TREM</name>
<accession>A0A183LXE6</accession>
<keyword evidence="2" id="KW-1185">Reference proteome</keyword>
<evidence type="ECO:0000313" key="2">
    <source>
        <dbReference type="Proteomes" id="UP000277204"/>
    </source>
</evidence>
<reference evidence="1 2" key="1">
    <citation type="submission" date="2018-11" db="EMBL/GenBank/DDBJ databases">
        <authorList>
            <consortium name="Pathogen Informatics"/>
        </authorList>
    </citation>
    <scope>NUCLEOTIDE SEQUENCE [LARGE SCALE GENOMIC DNA]</scope>
    <source>
        <strain evidence="1 2">Zambia</strain>
    </source>
</reference>
<sequence length="155" mass="17117">MVVGGSQQETLDPGFVLLGTRQQGVPVILRELVLPGGFDLIIIDEHGGSDADVKARIGKARAAYLQLRNIGNSKQLSTNTKVRIFNTNVKTVLLYGAETREQRKPSSRRYRCLLTVVYVKYFGSVGRTLLATTYCGREQTRSRRRKKSGRSAGSG</sequence>
<dbReference type="AlphaFoldDB" id="A0A183LXE6"/>
<proteinExistence type="predicted"/>
<dbReference type="EMBL" id="UZAI01003684">
    <property type="protein sequence ID" value="VDO81596.1"/>
    <property type="molecule type" value="Genomic_DNA"/>
</dbReference>